<evidence type="ECO:0000256" key="6">
    <source>
        <dbReference type="ARBA" id="ARBA00023159"/>
    </source>
</evidence>
<dbReference type="PANTHER" id="PTHR43874:SF123">
    <property type="entry name" value="TWO-COMPONENT RESPONSE REGULATOR ARR14"/>
    <property type="match status" value="1"/>
</dbReference>
<keyword evidence="7 9" id="KW-0804">Transcription</keyword>
<dbReference type="SMART" id="SM00448">
    <property type="entry name" value="REC"/>
    <property type="match status" value="1"/>
</dbReference>
<dbReference type="InterPro" id="IPR017930">
    <property type="entry name" value="Myb_dom"/>
</dbReference>
<dbReference type="InterPro" id="IPR006447">
    <property type="entry name" value="Myb_dom_plants"/>
</dbReference>
<dbReference type="PIRSF" id="PIRSF036392">
    <property type="entry name" value="RR_ARR_type-B"/>
    <property type="match status" value="1"/>
</dbReference>
<dbReference type="Proteomes" id="UP001412067">
    <property type="component" value="Unassembled WGS sequence"/>
</dbReference>
<keyword evidence="6 9" id="KW-0010">Activator</keyword>
<evidence type="ECO:0000259" key="13">
    <source>
        <dbReference type="PROSITE" id="PS51294"/>
    </source>
</evidence>
<evidence type="ECO:0000313" key="15">
    <source>
        <dbReference type="Proteomes" id="UP001412067"/>
    </source>
</evidence>
<comment type="function">
    <text evidence="9">Transcriptional activator that binds specific DNA sequence.</text>
</comment>
<evidence type="ECO:0000256" key="1">
    <source>
        <dbReference type="ARBA" id="ARBA00004123"/>
    </source>
</evidence>
<evidence type="ECO:0000256" key="4">
    <source>
        <dbReference type="ARBA" id="ARBA00023015"/>
    </source>
</evidence>
<dbReference type="PROSITE" id="PS51294">
    <property type="entry name" value="HTH_MYB"/>
    <property type="match status" value="1"/>
</dbReference>
<dbReference type="InterPro" id="IPR011006">
    <property type="entry name" value="CheY-like_superfamily"/>
</dbReference>
<comment type="caution">
    <text evidence="14">The sequence shown here is derived from an EMBL/GenBank/DDBJ whole genome shotgun (WGS) entry which is preliminary data.</text>
</comment>
<keyword evidence="2 10" id="KW-0597">Phosphoprotein</keyword>
<comment type="subcellular location">
    <subcellularLocation>
        <location evidence="1 9">Nucleus</location>
    </subcellularLocation>
</comment>
<evidence type="ECO:0000256" key="7">
    <source>
        <dbReference type="ARBA" id="ARBA00023163"/>
    </source>
</evidence>
<evidence type="ECO:0000256" key="8">
    <source>
        <dbReference type="ARBA" id="ARBA00023242"/>
    </source>
</evidence>
<feature type="modified residue" description="4-aspartylphosphate" evidence="10">
    <location>
        <position position="93"/>
    </location>
</feature>
<sequence length="690" mass="75646">MSAMQRMSSESASTGSLYTSCLPDRGDSASSPSQELFPAGLRVLVVEDDITCLKILEYMLQKCQYRVTTCSEALTALSLLREKKDGFDLVISDVHMPDMDGFKLLELVGLEMDLPVIMMSADGRTSAVMRGIKHGACYYLIKPVRMEELKNIWQHVIRKKWNGSKDLEHSGSFEDSDRQKRVTDKAEYESSVNEGTDGSWKTQRKKRDFKDDEDDDEHENEDPSASKKPRVVWSVELHQQFVNAVNQLGIEKAVPKRILELMNVPGLTRENVASHLQKFRLYLKRISGMNQHQSGLPNSFCNPMEANSKVGSLVRLDFHSLAAAGQIPPQTLAALHAELLGQPSGNMLLPRIESPVILQASNQNSMILPAEDEVAFGQPLFKCQSGTSKHFSSSGIDAQDMPSSFLSWPSNQFGFMGSNNDLGGLNNTDNSLLMQMLQQPQQHQQEPFNPVASDSHIAINVQPSCLIVPSQLPNSLSGGNCSMAINHNSHPSNNIQIGSSSVLTTSKSILNPSDIAFDYSILSSQSTNAPLSMAQVSDGGFKNTGLLSNYSIPVSVTSSVSTTSVCTSGAAGWRLLNSNMNIASLNRLPGHLPNLSGSLVNHDMVRNNRFVGKGTWLPSRFAVHGIESATTNWNSMKTSAVDDVDKVKQEFSMDFLDGSKVEKTKLPNFPSNDFMGVLSKDSQAGCFLKS</sequence>
<dbReference type="CDD" id="cd17584">
    <property type="entry name" value="REC_typeB_ARR-like"/>
    <property type="match status" value="1"/>
</dbReference>
<dbReference type="NCBIfam" id="TIGR01557">
    <property type="entry name" value="myb_SHAQKYF"/>
    <property type="match status" value="1"/>
</dbReference>
<dbReference type="InterPro" id="IPR009057">
    <property type="entry name" value="Homeodomain-like_sf"/>
</dbReference>
<feature type="compositionally biased region" description="Basic and acidic residues" evidence="11">
    <location>
        <begin position="167"/>
        <end position="188"/>
    </location>
</feature>
<dbReference type="Pfam" id="PF00072">
    <property type="entry name" value="Response_reg"/>
    <property type="match status" value="1"/>
</dbReference>
<keyword evidence="5 9" id="KW-0238">DNA-binding</keyword>
<evidence type="ECO:0000256" key="11">
    <source>
        <dbReference type="SAM" id="MobiDB-lite"/>
    </source>
</evidence>
<dbReference type="InterPro" id="IPR001005">
    <property type="entry name" value="SANT/Myb"/>
</dbReference>
<keyword evidence="8 9" id="KW-0539">Nucleus</keyword>
<dbReference type="SUPFAM" id="SSF46689">
    <property type="entry name" value="Homeodomain-like"/>
    <property type="match status" value="1"/>
</dbReference>
<dbReference type="Pfam" id="PF00249">
    <property type="entry name" value="Myb_DNA-binding"/>
    <property type="match status" value="1"/>
</dbReference>
<feature type="domain" description="Response regulatory" evidence="12">
    <location>
        <begin position="42"/>
        <end position="157"/>
    </location>
</feature>
<dbReference type="PROSITE" id="PS50110">
    <property type="entry name" value="RESPONSE_REGULATORY"/>
    <property type="match status" value="1"/>
</dbReference>
<evidence type="ECO:0000256" key="9">
    <source>
        <dbReference type="PIRNR" id="PIRNR036392"/>
    </source>
</evidence>
<name>A0ABR2M583_9ASPA</name>
<evidence type="ECO:0000256" key="5">
    <source>
        <dbReference type="ARBA" id="ARBA00023125"/>
    </source>
</evidence>
<gene>
    <name evidence="14" type="primary">ARR2</name>
    <name evidence="14" type="ORF">KSP40_PGU000413</name>
</gene>
<evidence type="ECO:0000313" key="14">
    <source>
        <dbReference type="EMBL" id="KAK8958980.1"/>
    </source>
</evidence>
<feature type="compositionally biased region" description="Acidic residues" evidence="11">
    <location>
        <begin position="211"/>
        <end position="222"/>
    </location>
</feature>
<dbReference type="Gene3D" id="3.40.50.2300">
    <property type="match status" value="1"/>
</dbReference>
<dbReference type="InterPro" id="IPR045279">
    <property type="entry name" value="ARR-like"/>
</dbReference>
<protein>
    <recommendedName>
        <fullName evidence="9">Two-component response regulator</fullName>
    </recommendedName>
</protein>
<dbReference type="Gene3D" id="1.10.10.60">
    <property type="entry name" value="Homeodomain-like"/>
    <property type="match status" value="1"/>
</dbReference>
<dbReference type="PANTHER" id="PTHR43874">
    <property type="entry name" value="TWO-COMPONENT RESPONSE REGULATOR"/>
    <property type="match status" value="1"/>
</dbReference>
<dbReference type="InterPro" id="IPR001789">
    <property type="entry name" value="Sig_transdc_resp-reg_receiver"/>
</dbReference>
<proteinExistence type="predicted"/>
<organism evidence="14 15">
    <name type="scientific">Platanthera guangdongensis</name>
    <dbReference type="NCBI Taxonomy" id="2320717"/>
    <lineage>
        <taxon>Eukaryota</taxon>
        <taxon>Viridiplantae</taxon>
        <taxon>Streptophyta</taxon>
        <taxon>Embryophyta</taxon>
        <taxon>Tracheophyta</taxon>
        <taxon>Spermatophyta</taxon>
        <taxon>Magnoliopsida</taxon>
        <taxon>Liliopsida</taxon>
        <taxon>Asparagales</taxon>
        <taxon>Orchidaceae</taxon>
        <taxon>Orchidoideae</taxon>
        <taxon>Orchideae</taxon>
        <taxon>Orchidinae</taxon>
        <taxon>Platanthera</taxon>
    </lineage>
</organism>
<feature type="compositionally biased region" description="Polar residues" evidence="11">
    <location>
        <begin position="190"/>
        <end position="201"/>
    </location>
</feature>
<dbReference type="SUPFAM" id="SSF52172">
    <property type="entry name" value="CheY-like"/>
    <property type="match status" value="1"/>
</dbReference>
<keyword evidence="15" id="KW-1185">Reference proteome</keyword>
<reference evidence="14 15" key="1">
    <citation type="journal article" date="2022" name="Nat. Plants">
        <title>Genomes of leafy and leafless Platanthera orchids illuminate the evolution of mycoheterotrophy.</title>
        <authorList>
            <person name="Li M.H."/>
            <person name="Liu K.W."/>
            <person name="Li Z."/>
            <person name="Lu H.C."/>
            <person name="Ye Q.L."/>
            <person name="Zhang D."/>
            <person name="Wang J.Y."/>
            <person name="Li Y.F."/>
            <person name="Zhong Z.M."/>
            <person name="Liu X."/>
            <person name="Yu X."/>
            <person name="Liu D.K."/>
            <person name="Tu X.D."/>
            <person name="Liu B."/>
            <person name="Hao Y."/>
            <person name="Liao X.Y."/>
            <person name="Jiang Y.T."/>
            <person name="Sun W.H."/>
            <person name="Chen J."/>
            <person name="Chen Y.Q."/>
            <person name="Ai Y."/>
            <person name="Zhai J.W."/>
            <person name="Wu S.S."/>
            <person name="Zhou Z."/>
            <person name="Hsiao Y.Y."/>
            <person name="Wu W.L."/>
            <person name="Chen Y.Y."/>
            <person name="Lin Y.F."/>
            <person name="Hsu J.L."/>
            <person name="Li C.Y."/>
            <person name="Wang Z.W."/>
            <person name="Zhao X."/>
            <person name="Zhong W.Y."/>
            <person name="Ma X.K."/>
            <person name="Ma L."/>
            <person name="Huang J."/>
            <person name="Chen G.Z."/>
            <person name="Huang M.Z."/>
            <person name="Huang L."/>
            <person name="Peng D.H."/>
            <person name="Luo Y.B."/>
            <person name="Zou S.Q."/>
            <person name="Chen S.P."/>
            <person name="Lan S."/>
            <person name="Tsai W.C."/>
            <person name="Van de Peer Y."/>
            <person name="Liu Z.J."/>
        </authorList>
    </citation>
    <scope>NUCLEOTIDE SEQUENCE [LARGE SCALE GENOMIC DNA]</scope>
    <source>
        <strain evidence="14">Lor288</strain>
    </source>
</reference>
<evidence type="ECO:0000259" key="12">
    <source>
        <dbReference type="PROSITE" id="PS50110"/>
    </source>
</evidence>
<evidence type="ECO:0000256" key="2">
    <source>
        <dbReference type="ARBA" id="ARBA00022553"/>
    </source>
</evidence>
<dbReference type="EMBL" id="JBBWWR010000012">
    <property type="protein sequence ID" value="KAK8958980.1"/>
    <property type="molecule type" value="Genomic_DNA"/>
</dbReference>
<feature type="region of interest" description="Disordered" evidence="11">
    <location>
        <begin position="167"/>
        <end position="228"/>
    </location>
</feature>
<keyword evidence="3 9" id="KW-0902">Two-component regulatory system</keyword>
<feature type="domain" description="HTH myb-type" evidence="13">
    <location>
        <begin position="225"/>
        <end position="284"/>
    </location>
</feature>
<accession>A0ABR2M583</accession>
<evidence type="ECO:0000256" key="3">
    <source>
        <dbReference type="ARBA" id="ARBA00023012"/>
    </source>
</evidence>
<dbReference type="InterPro" id="IPR017053">
    <property type="entry name" value="Response_reg_B-typ_pln"/>
</dbReference>
<evidence type="ECO:0000256" key="10">
    <source>
        <dbReference type="PROSITE-ProRule" id="PRU00169"/>
    </source>
</evidence>
<keyword evidence="4 9" id="KW-0805">Transcription regulation</keyword>